<evidence type="ECO:0000313" key="2">
    <source>
        <dbReference type="Proteomes" id="UP000501690"/>
    </source>
</evidence>
<sequence>MVLVSTSTKVDDGATLVCFILALGSSLARGCLNGVVVAHCRFGSQAMFFDVVGDDARSFDDVCSDEAHWLTLATMLRTKLVPSQW</sequence>
<organism evidence="1 2">
    <name type="scientific">Vigna unguiculata</name>
    <name type="common">Cowpea</name>
    <dbReference type="NCBI Taxonomy" id="3917"/>
    <lineage>
        <taxon>Eukaryota</taxon>
        <taxon>Viridiplantae</taxon>
        <taxon>Streptophyta</taxon>
        <taxon>Embryophyta</taxon>
        <taxon>Tracheophyta</taxon>
        <taxon>Spermatophyta</taxon>
        <taxon>Magnoliopsida</taxon>
        <taxon>eudicotyledons</taxon>
        <taxon>Gunneridae</taxon>
        <taxon>Pentapetalae</taxon>
        <taxon>rosids</taxon>
        <taxon>fabids</taxon>
        <taxon>Fabales</taxon>
        <taxon>Fabaceae</taxon>
        <taxon>Papilionoideae</taxon>
        <taxon>50 kb inversion clade</taxon>
        <taxon>NPAAA clade</taxon>
        <taxon>indigoferoid/millettioid clade</taxon>
        <taxon>Phaseoleae</taxon>
        <taxon>Vigna</taxon>
    </lineage>
</organism>
<dbReference type="Proteomes" id="UP000501690">
    <property type="component" value="Linkage Group LG5"/>
</dbReference>
<evidence type="ECO:0000313" key="1">
    <source>
        <dbReference type="EMBL" id="QCD94703.1"/>
    </source>
</evidence>
<reference evidence="1 2" key="1">
    <citation type="submission" date="2019-04" db="EMBL/GenBank/DDBJ databases">
        <title>An improved genome assembly and genetic linkage map for asparagus bean, Vigna unguiculata ssp. sesquipedialis.</title>
        <authorList>
            <person name="Xia Q."/>
            <person name="Zhang R."/>
            <person name="Dong Y."/>
        </authorList>
    </citation>
    <scope>NUCLEOTIDE SEQUENCE [LARGE SCALE GENOMIC DNA]</scope>
    <source>
        <tissue evidence="1">Leaf</tissue>
    </source>
</reference>
<dbReference type="AlphaFoldDB" id="A0A4D6M1Q0"/>
<dbReference type="EMBL" id="CP039349">
    <property type="protein sequence ID" value="QCD94703.1"/>
    <property type="molecule type" value="Genomic_DNA"/>
</dbReference>
<protein>
    <submittedName>
        <fullName evidence="1">Uncharacterized protein</fullName>
    </submittedName>
</protein>
<proteinExistence type="predicted"/>
<keyword evidence="2" id="KW-1185">Reference proteome</keyword>
<name>A0A4D6M1Q0_VIGUN</name>
<accession>A0A4D6M1Q0</accession>
<gene>
    <name evidence="1" type="ORF">DEO72_LG5g2788</name>
</gene>